<dbReference type="InterPro" id="IPR016032">
    <property type="entry name" value="Sig_transdc_resp-reg_C-effctor"/>
</dbReference>
<dbReference type="Pfam" id="PF00486">
    <property type="entry name" value="Trans_reg_C"/>
    <property type="match status" value="1"/>
</dbReference>
<evidence type="ECO:0000256" key="3">
    <source>
        <dbReference type="ARBA" id="ARBA00023015"/>
    </source>
</evidence>
<evidence type="ECO:0000256" key="1">
    <source>
        <dbReference type="ARBA" id="ARBA00022553"/>
    </source>
</evidence>
<feature type="domain" description="OmpR/PhoB-type" evidence="7">
    <location>
        <begin position="154"/>
        <end position="252"/>
    </location>
</feature>
<keyword evidence="2" id="KW-0902">Two-component regulatory system</keyword>
<accession>A0A545U617</accession>
<dbReference type="PROSITE" id="PS51755">
    <property type="entry name" value="OMPR_PHOB"/>
    <property type="match status" value="1"/>
</dbReference>
<dbReference type="PANTHER" id="PTHR48111">
    <property type="entry name" value="REGULATOR OF RPOS"/>
    <property type="match status" value="1"/>
</dbReference>
<evidence type="ECO:0000256" key="4">
    <source>
        <dbReference type="ARBA" id="ARBA00023125"/>
    </source>
</evidence>
<name>A0A545U617_9GAMM</name>
<dbReference type="RefSeq" id="WP_142933486.1">
    <property type="nucleotide sequence ID" value="NZ_ML660169.1"/>
</dbReference>
<evidence type="ECO:0000256" key="2">
    <source>
        <dbReference type="ARBA" id="ARBA00023012"/>
    </source>
</evidence>
<dbReference type="SUPFAM" id="SSF46894">
    <property type="entry name" value="C-terminal effector domain of the bipartite response regulators"/>
    <property type="match status" value="1"/>
</dbReference>
<evidence type="ECO:0000256" key="5">
    <source>
        <dbReference type="ARBA" id="ARBA00023163"/>
    </source>
</evidence>
<dbReference type="InterPro" id="IPR039420">
    <property type="entry name" value="WalR-like"/>
</dbReference>
<dbReference type="CDD" id="cd00383">
    <property type="entry name" value="trans_reg_C"/>
    <property type="match status" value="1"/>
</dbReference>
<feature type="DNA-binding region" description="OmpR/PhoB-type" evidence="6">
    <location>
        <begin position="154"/>
        <end position="252"/>
    </location>
</feature>
<keyword evidence="1" id="KW-0597">Phosphoprotein</keyword>
<dbReference type="Gene3D" id="3.40.50.2300">
    <property type="match status" value="1"/>
</dbReference>
<evidence type="ECO:0000259" key="7">
    <source>
        <dbReference type="PROSITE" id="PS51755"/>
    </source>
</evidence>
<dbReference type="PANTHER" id="PTHR48111:SF1">
    <property type="entry name" value="TWO-COMPONENT RESPONSE REGULATOR ORR33"/>
    <property type="match status" value="1"/>
</dbReference>
<evidence type="ECO:0000313" key="8">
    <source>
        <dbReference type="EMBL" id="TQV84925.1"/>
    </source>
</evidence>
<gene>
    <name evidence="8" type="ORF">FLL46_21255</name>
</gene>
<dbReference type="EMBL" id="VIKS01000013">
    <property type="protein sequence ID" value="TQV84925.1"/>
    <property type="molecule type" value="Genomic_DNA"/>
</dbReference>
<dbReference type="Gene3D" id="1.10.10.10">
    <property type="entry name" value="Winged helix-like DNA-binding domain superfamily/Winged helix DNA-binding domain"/>
    <property type="match status" value="1"/>
</dbReference>
<evidence type="ECO:0000313" key="9">
    <source>
        <dbReference type="Proteomes" id="UP000315439"/>
    </source>
</evidence>
<organism evidence="8 9">
    <name type="scientific">Aliikangiella coralliicola</name>
    <dbReference type="NCBI Taxonomy" id="2592383"/>
    <lineage>
        <taxon>Bacteria</taxon>
        <taxon>Pseudomonadati</taxon>
        <taxon>Pseudomonadota</taxon>
        <taxon>Gammaproteobacteria</taxon>
        <taxon>Oceanospirillales</taxon>
        <taxon>Pleioneaceae</taxon>
        <taxon>Aliikangiella</taxon>
    </lineage>
</organism>
<sequence length="252" mass="28980">MSTEARALVVVPDQQINDYPFLTETIEQLANRKFQVAIRTNECQGLSYIMRDNPDLIMVTESIACEKCQQVQEKPAKGHNQVTQNAAIKLISRARQSSNAQIMLLMQKENAEKRFQAFSAGANDVITNLFCKDEMFVRISRLFENSDSSWRPGQQALKANHLSLNPENNQVTWKSEPISLTSSESEILKLLLKFRGEYLSKPYLQMHVLKRPYSRYDRSIDMHVSNLRRKLGKSGHPDDQIFAVRGFGYCYR</sequence>
<dbReference type="AlphaFoldDB" id="A0A545U617"/>
<dbReference type="InterPro" id="IPR036388">
    <property type="entry name" value="WH-like_DNA-bd_sf"/>
</dbReference>
<dbReference type="SMART" id="SM00862">
    <property type="entry name" value="Trans_reg_C"/>
    <property type="match status" value="1"/>
</dbReference>
<dbReference type="Proteomes" id="UP000315439">
    <property type="component" value="Unassembled WGS sequence"/>
</dbReference>
<proteinExistence type="predicted"/>
<dbReference type="GO" id="GO:0000976">
    <property type="term" value="F:transcription cis-regulatory region binding"/>
    <property type="evidence" value="ECO:0007669"/>
    <property type="project" value="TreeGrafter"/>
</dbReference>
<comment type="caution">
    <text evidence="8">The sequence shown here is derived from an EMBL/GenBank/DDBJ whole genome shotgun (WGS) entry which is preliminary data.</text>
</comment>
<dbReference type="GO" id="GO:0032993">
    <property type="term" value="C:protein-DNA complex"/>
    <property type="evidence" value="ECO:0007669"/>
    <property type="project" value="TreeGrafter"/>
</dbReference>
<keyword evidence="5" id="KW-0804">Transcription</keyword>
<dbReference type="GO" id="GO:0000156">
    <property type="term" value="F:phosphorelay response regulator activity"/>
    <property type="evidence" value="ECO:0007669"/>
    <property type="project" value="TreeGrafter"/>
</dbReference>
<dbReference type="OrthoDB" id="9802426at2"/>
<protein>
    <submittedName>
        <fullName evidence="8">Response regulator transcription factor</fullName>
    </submittedName>
</protein>
<dbReference type="GO" id="GO:0006355">
    <property type="term" value="P:regulation of DNA-templated transcription"/>
    <property type="evidence" value="ECO:0007669"/>
    <property type="project" value="InterPro"/>
</dbReference>
<dbReference type="InterPro" id="IPR001867">
    <property type="entry name" value="OmpR/PhoB-type_DNA-bd"/>
</dbReference>
<evidence type="ECO:0000256" key="6">
    <source>
        <dbReference type="PROSITE-ProRule" id="PRU01091"/>
    </source>
</evidence>
<reference evidence="8 9" key="1">
    <citation type="submission" date="2019-07" db="EMBL/GenBank/DDBJ databases">
        <title>Draft genome for Aliikangiella sp. M105.</title>
        <authorList>
            <person name="Wang G."/>
        </authorList>
    </citation>
    <scope>NUCLEOTIDE SEQUENCE [LARGE SCALE GENOMIC DNA]</scope>
    <source>
        <strain evidence="8 9">M105</strain>
    </source>
</reference>
<keyword evidence="4 6" id="KW-0238">DNA-binding</keyword>
<dbReference type="GO" id="GO:0005829">
    <property type="term" value="C:cytosol"/>
    <property type="evidence" value="ECO:0007669"/>
    <property type="project" value="TreeGrafter"/>
</dbReference>
<keyword evidence="3" id="KW-0805">Transcription regulation</keyword>
<keyword evidence="9" id="KW-1185">Reference proteome</keyword>